<dbReference type="GeneID" id="5005845"/>
<name>A4S863_OSTLU</name>
<evidence type="ECO:0000256" key="1">
    <source>
        <dbReference type="SAM" id="MobiDB-lite"/>
    </source>
</evidence>
<gene>
    <name evidence="2" type="ORF">OSTLU_93771</name>
</gene>
<keyword evidence="3" id="KW-1185">Reference proteome</keyword>
<organism evidence="2 3">
    <name type="scientific">Ostreococcus lucimarinus (strain CCE9901)</name>
    <dbReference type="NCBI Taxonomy" id="436017"/>
    <lineage>
        <taxon>Eukaryota</taxon>
        <taxon>Viridiplantae</taxon>
        <taxon>Chlorophyta</taxon>
        <taxon>Mamiellophyceae</taxon>
        <taxon>Mamiellales</taxon>
        <taxon>Bathycoccaceae</taxon>
        <taxon>Ostreococcus</taxon>
    </lineage>
</organism>
<feature type="compositionally biased region" description="Low complexity" evidence="1">
    <location>
        <begin position="1"/>
        <end position="10"/>
    </location>
</feature>
<dbReference type="KEGG" id="olu:OSTLU_93771"/>
<reference evidence="2 3" key="1">
    <citation type="journal article" date="2007" name="Proc. Natl. Acad. Sci. U.S.A.">
        <title>The tiny eukaryote Ostreococcus provides genomic insights into the paradox of plankton speciation.</title>
        <authorList>
            <person name="Palenik B."/>
            <person name="Grimwood J."/>
            <person name="Aerts A."/>
            <person name="Rouze P."/>
            <person name="Salamov A."/>
            <person name="Putnam N."/>
            <person name="Dupont C."/>
            <person name="Jorgensen R."/>
            <person name="Derelle E."/>
            <person name="Rombauts S."/>
            <person name="Zhou K."/>
            <person name="Otillar R."/>
            <person name="Merchant S.S."/>
            <person name="Podell S."/>
            <person name="Gaasterland T."/>
            <person name="Napoli C."/>
            <person name="Gendler K."/>
            <person name="Manuell A."/>
            <person name="Tai V."/>
            <person name="Vallon O."/>
            <person name="Piganeau G."/>
            <person name="Jancek S."/>
            <person name="Heijde M."/>
            <person name="Jabbari K."/>
            <person name="Bowler C."/>
            <person name="Lohr M."/>
            <person name="Robbens S."/>
            <person name="Werner G."/>
            <person name="Dubchak I."/>
            <person name="Pazour G.J."/>
            <person name="Ren Q."/>
            <person name="Paulsen I."/>
            <person name="Delwiche C."/>
            <person name="Schmutz J."/>
            <person name="Rokhsar D."/>
            <person name="Van de Peer Y."/>
            <person name="Moreau H."/>
            <person name="Grigoriev I.V."/>
        </authorList>
    </citation>
    <scope>NUCLEOTIDE SEQUENCE [LARGE SCALE GENOMIC DNA]</scope>
    <source>
        <strain evidence="2 3">CCE9901</strain>
    </source>
</reference>
<accession>A4S863</accession>
<dbReference type="EMBL" id="CP000595">
    <property type="protein sequence ID" value="ABP00002.1"/>
    <property type="molecule type" value="Genomic_DNA"/>
</dbReference>
<dbReference type="Proteomes" id="UP000001568">
    <property type="component" value="Chromosome 15"/>
</dbReference>
<dbReference type="AlphaFoldDB" id="A4S863"/>
<evidence type="ECO:0000313" key="3">
    <source>
        <dbReference type="Proteomes" id="UP000001568"/>
    </source>
</evidence>
<dbReference type="Gramene" id="ABP00002">
    <property type="protein sequence ID" value="ABP00002"/>
    <property type="gene ID" value="OSTLU_93771"/>
</dbReference>
<protein>
    <submittedName>
        <fullName evidence="2">Uncharacterized protein</fullName>
    </submittedName>
</protein>
<dbReference type="HOGENOM" id="CLU_574145_0_0_1"/>
<dbReference type="RefSeq" id="XP_001421708.1">
    <property type="nucleotide sequence ID" value="XM_001421671.1"/>
</dbReference>
<dbReference type="OMA" id="EVDAMAW"/>
<evidence type="ECO:0000313" key="2">
    <source>
        <dbReference type="EMBL" id="ABP00002.1"/>
    </source>
</evidence>
<dbReference type="OrthoDB" id="10491543at2759"/>
<sequence>MATTWTTARDGAGRGRGAARASTRRALDDARATRGIATRAVRSGGTGEVGEASRAAVEGSAVETVETVEADLDLGSAAANATTATRAEASADLARGAVSGAWRSDVVPEVAYVVTWCCGNSVAHLTKRFDGLAATTLGLVFAAKTPESACDALTDDLRAMTWMCAEMPNSQAREVDAMAWFLRETYVGDAPKIFIFAHDDRPFWPSLRAFVEELRTGERDGTVTRVVDARARKMEKEFSVARDGKAPTDFDGDTFIAYSVAREPLVGTYMYTNAFALLLRTFFDVVKDVEDPASELADAPDRNASERPGWRVSSRYLGERLDWPISAIFAVTRDMAKHRSQKFYEALSLLVACDGKLTSAVDFEYFAALEWAHTLERAWLPIVFNPALRERAEGVPECLLDAEARCYEVLDWNAGVRDVVRYDPARHADVPWSFPQGADSRGLSVATEPRDVVDKCGARTWHDHPIAMGGGKNLEI</sequence>
<feature type="region of interest" description="Disordered" evidence="1">
    <location>
        <begin position="1"/>
        <end position="25"/>
    </location>
</feature>
<proteinExistence type="predicted"/>